<dbReference type="AlphaFoldDB" id="A0A0F9H074"/>
<evidence type="ECO:0000256" key="1">
    <source>
        <dbReference type="SAM" id="Phobius"/>
    </source>
</evidence>
<reference evidence="2" key="1">
    <citation type="journal article" date="2015" name="Nature">
        <title>Complex archaea that bridge the gap between prokaryotes and eukaryotes.</title>
        <authorList>
            <person name="Spang A."/>
            <person name="Saw J.H."/>
            <person name="Jorgensen S.L."/>
            <person name="Zaremba-Niedzwiedzka K."/>
            <person name="Martijn J."/>
            <person name="Lind A.E."/>
            <person name="van Eijk R."/>
            <person name="Schleper C."/>
            <person name="Guy L."/>
            <person name="Ettema T.J."/>
        </authorList>
    </citation>
    <scope>NUCLEOTIDE SEQUENCE</scope>
</reference>
<keyword evidence="1" id="KW-0472">Membrane</keyword>
<protein>
    <recommendedName>
        <fullName evidence="3">Phage tail tape measure protein</fullName>
    </recommendedName>
</protein>
<accession>A0A0F9H074</accession>
<comment type="caution">
    <text evidence="2">The sequence shown here is derived from an EMBL/GenBank/DDBJ whole genome shotgun (WGS) entry which is preliminary data.</text>
</comment>
<keyword evidence="1" id="KW-1133">Transmembrane helix</keyword>
<feature type="transmembrane region" description="Helical" evidence="1">
    <location>
        <begin position="61"/>
        <end position="89"/>
    </location>
</feature>
<proteinExistence type="predicted"/>
<name>A0A0F9H074_9ZZZZ</name>
<gene>
    <name evidence="2" type="ORF">LCGC14_2122060</name>
</gene>
<keyword evidence="1" id="KW-0812">Transmembrane</keyword>
<evidence type="ECO:0000313" key="2">
    <source>
        <dbReference type="EMBL" id="KKL68732.1"/>
    </source>
</evidence>
<sequence>IQTVIWFMREFALLIKVLFLAAIALVTLKIGLMAWIAVAKIAAFVSINWSKAIKIATAAQALFNVVLLANPIGLLIAAIALGIGVLFAFNDAFRSLVRSVISFILPEPLLKLFGLLESGKNLDINASGNIDSTSNIVAENNQKSSFSGELNINGAPPGSNLKSTTANAPNFNVGMNMQPAAAGL</sequence>
<feature type="non-terminal residue" evidence="2">
    <location>
        <position position="1"/>
    </location>
</feature>
<dbReference type="EMBL" id="LAZR01026442">
    <property type="protein sequence ID" value="KKL68732.1"/>
    <property type="molecule type" value="Genomic_DNA"/>
</dbReference>
<evidence type="ECO:0008006" key="3">
    <source>
        <dbReference type="Google" id="ProtNLM"/>
    </source>
</evidence>
<organism evidence="2">
    <name type="scientific">marine sediment metagenome</name>
    <dbReference type="NCBI Taxonomy" id="412755"/>
    <lineage>
        <taxon>unclassified sequences</taxon>
        <taxon>metagenomes</taxon>
        <taxon>ecological metagenomes</taxon>
    </lineage>
</organism>